<gene>
    <name evidence="2" type="ORF">IRJ41_003443</name>
</gene>
<evidence type="ECO:0000256" key="1">
    <source>
        <dbReference type="SAM" id="MobiDB-lite"/>
    </source>
</evidence>
<protein>
    <submittedName>
        <fullName evidence="2">Uncharacterized protein</fullName>
    </submittedName>
</protein>
<feature type="region of interest" description="Disordered" evidence="1">
    <location>
        <begin position="91"/>
        <end position="113"/>
    </location>
</feature>
<sequence length="531" mass="59681">MKSVRALTMLFTVIYGGKKKLIKVDGADYTSLMTQVRKKFSISDKDLTLQNDTGVEVDEDVFTDLLEERSHDILWRVVDKDSECSVLDSSCSSQTDTLSVSSETDDSAGPSSKRPCFDGVFEAKQFVRDILEEKAGGPAVLSEYKEHGKLTDSTRRHLVNIVVAHITDKEGRVPSKETKTRCALGIVTLFPSMKDPYSRTGYEHFYDPKSNQGYISWRLKTVSRQSKHHGGHHSKKDARSSGTSDSEGSGGPTAHRETCNHLEQQLEGDQCKEAISFMNHCVEKDLIFEKMKATFKHKQLLIHDAAKSNTVLSVFPRFLDTKGLILQDFDIQFGTETASRLLEQWDSLKSKIIAEARTLTSTLHLNSLLSDAQGNRQDEDSDWQVWDSDMSSILLLANLLPPSAGGRNKSTKISIREAMDHIVQFHKACRSLTEHINKTEGLQPHLLAVGSAKNIIHDFYIVLDGKLLPCQAKSSLAAFDELFKAYFVFSVSYPHCLRAMYTFIQTTIYKIDLGTYRETPRVKDLRAKLLN</sequence>
<evidence type="ECO:0000313" key="2">
    <source>
        <dbReference type="EMBL" id="KAI7810550.1"/>
    </source>
</evidence>
<feature type="compositionally biased region" description="Basic residues" evidence="1">
    <location>
        <begin position="225"/>
        <end position="236"/>
    </location>
</feature>
<dbReference type="PANTHER" id="PTHR31025">
    <property type="entry name" value="SI:CH211-196P9.1-RELATED"/>
    <property type="match status" value="1"/>
</dbReference>
<feature type="region of interest" description="Disordered" evidence="1">
    <location>
        <begin position="225"/>
        <end position="256"/>
    </location>
</feature>
<reference evidence="2" key="1">
    <citation type="submission" date="2021-02" db="EMBL/GenBank/DDBJ databases">
        <title>Comparative genomics reveals that relaxation of natural selection precedes convergent phenotypic evolution of cavefish.</title>
        <authorList>
            <person name="Peng Z."/>
        </authorList>
    </citation>
    <scope>NUCLEOTIDE SEQUENCE</scope>
    <source>
        <tissue evidence="2">Muscle</tissue>
    </source>
</reference>
<keyword evidence="3" id="KW-1185">Reference proteome</keyword>
<accession>A0A9W8C871</accession>
<comment type="caution">
    <text evidence="2">The sequence shown here is derived from an EMBL/GenBank/DDBJ whole genome shotgun (WGS) entry which is preliminary data.</text>
</comment>
<proteinExistence type="predicted"/>
<organism evidence="2 3">
    <name type="scientific">Triplophysa rosa</name>
    <name type="common">Cave loach</name>
    <dbReference type="NCBI Taxonomy" id="992332"/>
    <lineage>
        <taxon>Eukaryota</taxon>
        <taxon>Metazoa</taxon>
        <taxon>Chordata</taxon>
        <taxon>Craniata</taxon>
        <taxon>Vertebrata</taxon>
        <taxon>Euteleostomi</taxon>
        <taxon>Actinopterygii</taxon>
        <taxon>Neopterygii</taxon>
        <taxon>Teleostei</taxon>
        <taxon>Ostariophysi</taxon>
        <taxon>Cypriniformes</taxon>
        <taxon>Nemacheilidae</taxon>
        <taxon>Triplophysa</taxon>
    </lineage>
</organism>
<dbReference type="EMBL" id="JAFHDT010000004">
    <property type="protein sequence ID" value="KAI7810550.1"/>
    <property type="molecule type" value="Genomic_DNA"/>
</dbReference>
<dbReference type="AlphaFoldDB" id="A0A9W8C871"/>
<evidence type="ECO:0000313" key="3">
    <source>
        <dbReference type="Proteomes" id="UP001059041"/>
    </source>
</evidence>
<dbReference type="PANTHER" id="PTHR31025:SF29">
    <property type="entry name" value="SI:CH211-196P9.1"/>
    <property type="match status" value="1"/>
</dbReference>
<name>A0A9W8C871_TRIRA</name>
<dbReference type="Proteomes" id="UP001059041">
    <property type="component" value="Linkage Group LG4"/>
</dbReference>